<gene>
    <name evidence="1" type="ORF">FGO68_gene12624</name>
</gene>
<reference evidence="1" key="1">
    <citation type="submission" date="2019-06" db="EMBL/GenBank/DDBJ databases">
        <authorList>
            <person name="Zheng W."/>
        </authorList>
    </citation>
    <scope>NUCLEOTIDE SEQUENCE</scope>
    <source>
        <strain evidence="1">QDHG01</strain>
    </source>
</reference>
<comment type="caution">
    <text evidence="1">The sequence shown here is derived from an EMBL/GenBank/DDBJ whole genome shotgun (WGS) entry which is preliminary data.</text>
</comment>
<organism evidence="1 2">
    <name type="scientific">Halteria grandinella</name>
    <dbReference type="NCBI Taxonomy" id="5974"/>
    <lineage>
        <taxon>Eukaryota</taxon>
        <taxon>Sar</taxon>
        <taxon>Alveolata</taxon>
        <taxon>Ciliophora</taxon>
        <taxon>Intramacronucleata</taxon>
        <taxon>Spirotrichea</taxon>
        <taxon>Stichotrichia</taxon>
        <taxon>Sporadotrichida</taxon>
        <taxon>Halteriidae</taxon>
        <taxon>Halteria</taxon>
    </lineage>
</organism>
<name>A0A8J8T943_HALGN</name>
<dbReference type="Proteomes" id="UP000785679">
    <property type="component" value="Unassembled WGS sequence"/>
</dbReference>
<evidence type="ECO:0000313" key="2">
    <source>
        <dbReference type="Proteomes" id="UP000785679"/>
    </source>
</evidence>
<evidence type="ECO:0000313" key="1">
    <source>
        <dbReference type="EMBL" id="TNV86240.1"/>
    </source>
</evidence>
<proteinExistence type="predicted"/>
<sequence>MGFIIQSNLLESMPIFHQRILFYLIESVGSIKFRPTLTIFSPVINFFLLLKKHILVEFAWPLFGDSGERIGG</sequence>
<dbReference type="EMBL" id="RRYP01001218">
    <property type="protein sequence ID" value="TNV86240.1"/>
    <property type="molecule type" value="Genomic_DNA"/>
</dbReference>
<dbReference type="AlphaFoldDB" id="A0A8J8T943"/>
<protein>
    <submittedName>
        <fullName evidence="1">Uncharacterized protein</fullName>
    </submittedName>
</protein>
<keyword evidence="2" id="KW-1185">Reference proteome</keyword>
<accession>A0A8J8T943</accession>